<dbReference type="InParanoid" id="A0A2R5G9K1"/>
<accession>A0A2R5G9K1</accession>
<dbReference type="Proteomes" id="UP000241890">
    <property type="component" value="Unassembled WGS sequence"/>
</dbReference>
<dbReference type="EMBL" id="BEYU01000027">
    <property type="protein sequence ID" value="GBG26989.1"/>
    <property type="molecule type" value="Genomic_DNA"/>
</dbReference>
<protein>
    <submittedName>
        <fullName evidence="2">Uncharacterized protein</fullName>
    </submittedName>
</protein>
<proteinExistence type="predicted"/>
<feature type="region of interest" description="Disordered" evidence="1">
    <location>
        <begin position="44"/>
        <end position="77"/>
    </location>
</feature>
<organism evidence="2 3">
    <name type="scientific">Hondaea fermentalgiana</name>
    <dbReference type="NCBI Taxonomy" id="2315210"/>
    <lineage>
        <taxon>Eukaryota</taxon>
        <taxon>Sar</taxon>
        <taxon>Stramenopiles</taxon>
        <taxon>Bigyra</taxon>
        <taxon>Labyrinthulomycetes</taxon>
        <taxon>Thraustochytrida</taxon>
        <taxon>Thraustochytriidae</taxon>
        <taxon>Hondaea</taxon>
    </lineage>
</organism>
<comment type="caution">
    <text evidence="2">The sequence shown here is derived from an EMBL/GenBank/DDBJ whole genome shotgun (WGS) entry which is preliminary data.</text>
</comment>
<evidence type="ECO:0000313" key="2">
    <source>
        <dbReference type="EMBL" id="GBG26989.1"/>
    </source>
</evidence>
<reference evidence="2 3" key="1">
    <citation type="submission" date="2017-12" db="EMBL/GenBank/DDBJ databases">
        <title>Sequencing, de novo assembly and annotation of complete genome of a new Thraustochytrid species, strain FCC1311.</title>
        <authorList>
            <person name="Sedici K."/>
            <person name="Godart F."/>
            <person name="Aiese Cigliano R."/>
            <person name="Sanseverino W."/>
            <person name="Barakat M."/>
            <person name="Ortet P."/>
            <person name="Marechal E."/>
            <person name="Cagnac O."/>
            <person name="Amato A."/>
        </authorList>
    </citation>
    <scope>NUCLEOTIDE SEQUENCE [LARGE SCALE GENOMIC DNA]</scope>
</reference>
<dbReference type="AlphaFoldDB" id="A0A2R5G9K1"/>
<gene>
    <name evidence="2" type="ORF">FCC1311_032122</name>
</gene>
<name>A0A2R5G9K1_9STRA</name>
<keyword evidence="3" id="KW-1185">Reference proteome</keyword>
<evidence type="ECO:0000313" key="3">
    <source>
        <dbReference type="Proteomes" id="UP000241890"/>
    </source>
</evidence>
<evidence type="ECO:0000256" key="1">
    <source>
        <dbReference type="SAM" id="MobiDB-lite"/>
    </source>
</evidence>
<feature type="compositionally biased region" description="Basic residues" evidence="1">
    <location>
        <begin position="45"/>
        <end position="54"/>
    </location>
</feature>
<sequence>MTTTGSSCCGARGLVVNTGYDEDAVGRTAGDLVRVPRVADCERRSRPRPWRPRTRAMQELPMPSDSVLAEARSRANL</sequence>